<sequence>MAAGGPHPDALLLLGDQVYADETSRATQEWIAARRDIHQPPGGQVANFAEYVHLYREAWSSPPVRWLLSTVPTAMIFDDHDLHDDWNTSAAWRADAARTSWWAERERGGLVAYWLYQHIGNLSPAELAEDETYRAVTSATGDAAPVLREFAERAVEEIDGRKATRWSYRRDFGPVRLLAIDTRCGRILNEPRGMIGDAEFDWLETNAEGDYQHLLVGSSLPWLMPHAISHVQSMNEAACRKPGLRGRVAEWFRRKLDLEHWPAFRTSSDRLARLIRRAADSGATVCVLSGDVHHVYVAEALFPEPTEAKVYQLTCSPIHNQERLMRPLFALAWWKPLAHLLRWWMLRSPEIEPLPVDWVKRHGPDFGNTIATLTLDGASATLLLEEAEGDPDEPGLSPMEPIPLA</sequence>
<dbReference type="Pfam" id="PF09423">
    <property type="entry name" value="PhoD"/>
    <property type="match status" value="1"/>
</dbReference>
<proteinExistence type="predicted"/>
<dbReference type="GO" id="GO:0004035">
    <property type="term" value="F:alkaline phosphatase activity"/>
    <property type="evidence" value="ECO:0007669"/>
    <property type="project" value="UniProtKB-EC"/>
</dbReference>
<evidence type="ECO:0000313" key="2">
    <source>
        <dbReference type="EMBL" id="MFC7615863.1"/>
    </source>
</evidence>
<accession>A0ABW2TRH2</accession>
<dbReference type="EC" id="3.1.3.1" evidence="2"/>
<dbReference type="InterPro" id="IPR038607">
    <property type="entry name" value="PhoD-like_sf"/>
</dbReference>
<organism evidence="2 3">
    <name type="scientific">Actinokineospora soli</name>
    <dbReference type="NCBI Taxonomy" id="1048753"/>
    <lineage>
        <taxon>Bacteria</taxon>
        <taxon>Bacillati</taxon>
        <taxon>Actinomycetota</taxon>
        <taxon>Actinomycetes</taxon>
        <taxon>Pseudonocardiales</taxon>
        <taxon>Pseudonocardiaceae</taxon>
        <taxon>Actinokineospora</taxon>
    </lineage>
</organism>
<dbReference type="CDD" id="cd07389">
    <property type="entry name" value="MPP_PhoD"/>
    <property type="match status" value="1"/>
</dbReference>
<keyword evidence="3" id="KW-1185">Reference proteome</keyword>
<dbReference type="PANTHER" id="PTHR37031:SF2">
    <property type="entry name" value="PHOD-LIKE PHOSPHATASE METALLOPHOSPHATASE DOMAIN-CONTAINING PROTEIN"/>
    <property type="match status" value="1"/>
</dbReference>
<protein>
    <submittedName>
        <fullName evidence="2">Alkaline phosphatase D family protein</fullName>
        <ecNumber evidence="2">3.1.3.1</ecNumber>
    </submittedName>
</protein>
<feature type="domain" description="PhoD-like phosphatase metallophosphatase" evidence="1">
    <location>
        <begin position="7"/>
        <end position="321"/>
    </location>
</feature>
<name>A0ABW2TRH2_9PSEU</name>
<dbReference type="InterPro" id="IPR029052">
    <property type="entry name" value="Metallo-depent_PP-like"/>
</dbReference>
<dbReference type="SUPFAM" id="SSF56300">
    <property type="entry name" value="Metallo-dependent phosphatases"/>
    <property type="match status" value="1"/>
</dbReference>
<dbReference type="InterPro" id="IPR018946">
    <property type="entry name" value="PhoD-like_MPP"/>
</dbReference>
<dbReference type="Proteomes" id="UP001596512">
    <property type="component" value="Unassembled WGS sequence"/>
</dbReference>
<evidence type="ECO:0000259" key="1">
    <source>
        <dbReference type="Pfam" id="PF09423"/>
    </source>
</evidence>
<keyword evidence="2" id="KW-0378">Hydrolase</keyword>
<evidence type="ECO:0000313" key="3">
    <source>
        <dbReference type="Proteomes" id="UP001596512"/>
    </source>
</evidence>
<reference evidence="3" key="1">
    <citation type="journal article" date="2019" name="Int. J. Syst. Evol. Microbiol.">
        <title>The Global Catalogue of Microorganisms (GCM) 10K type strain sequencing project: providing services to taxonomists for standard genome sequencing and annotation.</title>
        <authorList>
            <consortium name="The Broad Institute Genomics Platform"/>
            <consortium name="The Broad Institute Genome Sequencing Center for Infectious Disease"/>
            <person name="Wu L."/>
            <person name="Ma J."/>
        </authorList>
    </citation>
    <scope>NUCLEOTIDE SEQUENCE [LARGE SCALE GENOMIC DNA]</scope>
    <source>
        <strain evidence="3">JCM 17695</strain>
    </source>
</reference>
<gene>
    <name evidence="2" type="ORF">ACFQV2_22620</name>
</gene>
<comment type="caution">
    <text evidence="2">The sequence shown here is derived from an EMBL/GenBank/DDBJ whole genome shotgun (WGS) entry which is preliminary data.</text>
</comment>
<dbReference type="PANTHER" id="PTHR37031">
    <property type="entry name" value="METALLOPHOSPHATASE BINDING DOMAIN PROTEIN"/>
    <property type="match status" value="1"/>
</dbReference>
<dbReference type="Gene3D" id="3.60.21.70">
    <property type="entry name" value="PhoD-like phosphatase"/>
    <property type="match status" value="1"/>
</dbReference>
<dbReference type="EMBL" id="JBHTEY010000004">
    <property type="protein sequence ID" value="MFC7615863.1"/>
    <property type="molecule type" value="Genomic_DNA"/>
</dbReference>